<dbReference type="InterPro" id="IPR003313">
    <property type="entry name" value="AraC-bd"/>
</dbReference>
<dbReference type="Pfam" id="PF02311">
    <property type="entry name" value="AraC_binding"/>
    <property type="match status" value="1"/>
</dbReference>
<dbReference type="CDD" id="cd06124">
    <property type="entry name" value="cupin_NimR-like_N"/>
    <property type="match status" value="1"/>
</dbReference>
<evidence type="ECO:0000313" key="7">
    <source>
        <dbReference type="EMBL" id="AEK60604.1"/>
    </source>
</evidence>
<reference evidence="7 8" key="5">
    <citation type="journal article" date="2011" name="ISME J.">
        <title>Dual transcriptional profiling of a bacterial/fungal confrontation: Collimonas fungivorans versus Aspergillus niger.</title>
        <authorList>
            <person name="Mela F."/>
            <person name="Fritsche K."/>
            <person name="de Boer W."/>
            <person name="van Veen J.A."/>
            <person name="de Graaff L.H."/>
            <person name="van den Berg M."/>
            <person name="Leveau J.H."/>
        </authorList>
    </citation>
    <scope>NUCLEOTIDE SEQUENCE [LARGE SCALE GENOMIC DNA]</scope>
    <source>
        <strain evidence="7 8">Ter331</strain>
    </source>
</reference>
<proteinExistence type="predicted"/>
<dbReference type="PRINTS" id="PR00032">
    <property type="entry name" value="HTHARAC"/>
</dbReference>
<dbReference type="PROSITE" id="PS01124">
    <property type="entry name" value="HTH_ARAC_FAMILY_2"/>
    <property type="match status" value="1"/>
</dbReference>
<dbReference type="SMART" id="SM00342">
    <property type="entry name" value="HTH_ARAC"/>
    <property type="match status" value="1"/>
</dbReference>
<evidence type="ECO:0000256" key="2">
    <source>
        <dbReference type="ARBA" id="ARBA00023015"/>
    </source>
</evidence>
<dbReference type="InterPro" id="IPR020449">
    <property type="entry name" value="Tscrpt_reg_AraC-type_HTH"/>
</dbReference>
<evidence type="ECO:0000256" key="1">
    <source>
        <dbReference type="ARBA" id="ARBA00022491"/>
    </source>
</evidence>
<protein>
    <submittedName>
        <fullName evidence="7">Transcriptional regulator, AraC family</fullName>
    </submittedName>
</protein>
<dbReference type="eggNOG" id="COG1917">
    <property type="taxonomic scope" value="Bacteria"/>
</dbReference>
<dbReference type="Gene3D" id="1.10.10.60">
    <property type="entry name" value="Homeodomain-like"/>
    <property type="match status" value="2"/>
</dbReference>
<evidence type="ECO:0000256" key="4">
    <source>
        <dbReference type="ARBA" id="ARBA00023159"/>
    </source>
</evidence>
<dbReference type="InterPro" id="IPR018060">
    <property type="entry name" value="HTH_AraC"/>
</dbReference>
<dbReference type="SUPFAM" id="SSF51182">
    <property type="entry name" value="RmlC-like cupins"/>
    <property type="match status" value="1"/>
</dbReference>
<gene>
    <name evidence="7" type="ordered locus">CFU_0770</name>
</gene>
<dbReference type="GO" id="GO:0043565">
    <property type="term" value="F:sequence-specific DNA binding"/>
    <property type="evidence" value="ECO:0007669"/>
    <property type="project" value="InterPro"/>
</dbReference>
<keyword evidence="3" id="KW-0238">DNA-binding</keyword>
<feature type="domain" description="HTH araC/xylS-type" evidence="6">
    <location>
        <begin position="172"/>
        <end position="269"/>
    </location>
</feature>
<dbReference type="FunFam" id="1.10.10.60:FF:000132">
    <property type="entry name" value="AraC family transcriptional regulator"/>
    <property type="match status" value="1"/>
</dbReference>
<reference evidence="7 8" key="3">
    <citation type="journal article" date="2008" name="FEMS Microbiol. Ecol.">
        <title>Identification and characterization of genes underlying chitinolysis in Collimonas fungivorans Ter331.</title>
        <authorList>
            <person name="Fritsche K."/>
            <person name="de Boer W."/>
            <person name="Gerards S."/>
            <person name="van den Berg M."/>
            <person name="van Veen J.A."/>
            <person name="Leveau J.H."/>
        </authorList>
    </citation>
    <scope>NUCLEOTIDE SEQUENCE [LARGE SCALE GENOMIC DNA]</scope>
    <source>
        <strain evidence="7 8">Ter331</strain>
    </source>
</reference>
<dbReference type="HOGENOM" id="CLU_000445_87_4_4"/>
<evidence type="ECO:0000256" key="5">
    <source>
        <dbReference type="ARBA" id="ARBA00023163"/>
    </source>
</evidence>
<keyword evidence="2" id="KW-0805">Transcription regulation</keyword>
<dbReference type="KEGG" id="cfu:CFU_0770"/>
<keyword evidence="4" id="KW-0010">Activator</keyword>
<organism evidence="7 8">
    <name type="scientific">Collimonas fungivorans (strain Ter331)</name>
    <dbReference type="NCBI Taxonomy" id="1005048"/>
    <lineage>
        <taxon>Bacteria</taxon>
        <taxon>Pseudomonadati</taxon>
        <taxon>Pseudomonadota</taxon>
        <taxon>Betaproteobacteria</taxon>
        <taxon>Burkholderiales</taxon>
        <taxon>Oxalobacteraceae</taxon>
        <taxon>Collimonas</taxon>
    </lineage>
</organism>
<dbReference type="EMBL" id="CP002745">
    <property type="protein sequence ID" value="AEK60604.1"/>
    <property type="molecule type" value="Genomic_DNA"/>
</dbReference>
<dbReference type="STRING" id="1005048.CFU_0770"/>
<name>G0AI21_COLFT</name>
<dbReference type="AlphaFoldDB" id="G0AI21"/>
<sequence length="277" mass="30520">MSYFCHSSFMPAQILTHTTIGLLDVVPDQLHPVRLRARDLDAAKLLSAHSHPWGQVTYAAEGVLRVSVGNSTWIVPPLRAIWIPPLVEHEIATMEKSQLRALYIHTDATPFDGQECIVLEVSTLLRELIAALSQTDDGSRRETLLSQLILSELAAAQTQGIRISLPTEKRLHAICQALMETPDSSMTLAVWADQVGASERTLARLFERDLGMTFGQWRQQIRLAHAAPMIARGMPLSLVATELGYASQSAFSAMFRKTFGQSPSTFFAPKKSSQAGN</sequence>
<dbReference type="SUPFAM" id="SSF46689">
    <property type="entry name" value="Homeodomain-like"/>
    <property type="match status" value="1"/>
</dbReference>
<keyword evidence="5" id="KW-0804">Transcription</keyword>
<reference evidence="7 8" key="1">
    <citation type="journal article" date="2004" name="Environ. Microbiol.">
        <title>Phylogeny-function analysis of (meta)genomic libraries: screening for expression of ribosomal RNA genes by large-insert library fluorescent in situ hybridization (LIL-FISH).</title>
        <authorList>
            <person name="Leveau J.H."/>
            <person name="Gerards S."/>
            <person name="de Boer W."/>
            <person name="van Veen J.A."/>
        </authorList>
    </citation>
    <scope>NUCLEOTIDE SEQUENCE [LARGE SCALE GENOMIC DNA]</scope>
    <source>
        <strain evidence="7 8">Ter331</strain>
    </source>
</reference>
<dbReference type="GO" id="GO:0003700">
    <property type="term" value="F:DNA-binding transcription factor activity"/>
    <property type="evidence" value="ECO:0007669"/>
    <property type="project" value="InterPro"/>
</dbReference>
<dbReference type="InterPro" id="IPR011051">
    <property type="entry name" value="RmlC_Cupin_sf"/>
</dbReference>
<reference evidence="7 8" key="2">
    <citation type="journal article" date="2006" name="J. Microbiol. Methods">
        <title>Genomic flank-sequencing of plasposon insertion sites for rapid identification of functional genes.</title>
        <authorList>
            <person name="Leveau J.H."/>
            <person name="Gerards S."/>
            <person name="Fritsche K."/>
            <person name="Zondag G."/>
            <person name="van Veen J.A."/>
        </authorList>
    </citation>
    <scope>NUCLEOTIDE SEQUENCE [LARGE SCALE GENOMIC DNA]</scope>
    <source>
        <strain evidence="7 8">Ter331</strain>
    </source>
</reference>
<reference evidence="7 8" key="4">
    <citation type="journal article" date="2010" name="Environ. Microbiol.">
        <title>The bacterial genus Collimonas: mycophagy, weathering and other adaptive solutions to life in oligotrophic soil environments.</title>
        <authorList>
            <person name="Leveau J.H."/>
            <person name="Uroz S."/>
            <person name="de Boer W."/>
        </authorList>
    </citation>
    <scope>NUCLEOTIDE SEQUENCE [LARGE SCALE GENOMIC DNA]</scope>
    <source>
        <strain evidence="7 8">Ter331</strain>
    </source>
</reference>
<reference evidence="8" key="6">
    <citation type="submission" date="2011-05" db="EMBL/GenBank/DDBJ databases">
        <title>Complete sequence of Collimonas fungivorans Ter331.</title>
        <authorList>
            <person name="Leveau J.H."/>
        </authorList>
    </citation>
    <scope>NUCLEOTIDE SEQUENCE [LARGE SCALE GENOMIC DNA]</scope>
    <source>
        <strain evidence="8">Ter331</strain>
    </source>
</reference>
<dbReference type="PANTHER" id="PTHR11019">
    <property type="entry name" value="HTH-TYPE TRANSCRIPTIONAL REGULATOR NIMR"/>
    <property type="match status" value="1"/>
</dbReference>
<dbReference type="Proteomes" id="UP000008392">
    <property type="component" value="Chromosome"/>
</dbReference>
<evidence type="ECO:0000256" key="3">
    <source>
        <dbReference type="ARBA" id="ARBA00023125"/>
    </source>
</evidence>
<dbReference type="InterPro" id="IPR009057">
    <property type="entry name" value="Homeodomain-like_sf"/>
</dbReference>
<dbReference type="Pfam" id="PF12833">
    <property type="entry name" value="HTH_18"/>
    <property type="match status" value="1"/>
</dbReference>
<dbReference type="eggNOG" id="COG2207">
    <property type="taxonomic scope" value="Bacteria"/>
</dbReference>
<dbReference type="Gene3D" id="2.60.120.10">
    <property type="entry name" value="Jelly Rolls"/>
    <property type="match status" value="1"/>
</dbReference>
<dbReference type="PANTHER" id="PTHR11019:SF159">
    <property type="entry name" value="TRANSCRIPTIONAL REGULATOR-RELATED"/>
    <property type="match status" value="1"/>
</dbReference>
<evidence type="ECO:0000313" key="8">
    <source>
        <dbReference type="Proteomes" id="UP000008392"/>
    </source>
</evidence>
<keyword evidence="8" id="KW-1185">Reference proteome</keyword>
<dbReference type="InterPro" id="IPR014710">
    <property type="entry name" value="RmlC-like_jellyroll"/>
</dbReference>
<keyword evidence="1" id="KW-0678">Repressor</keyword>
<evidence type="ECO:0000259" key="6">
    <source>
        <dbReference type="PROSITE" id="PS01124"/>
    </source>
</evidence>
<accession>G0AI21</accession>